<accession>A0A1J7I441</accession>
<evidence type="ECO:0000313" key="2">
    <source>
        <dbReference type="EMBL" id="OIW22294.1"/>
    </source>
</evidence>
<evidence type="ECO:0000313" key="3">
    <source>
        <dbReference type="Proteomes" id="UP000182658"/>
    </source>
</evidence>
<dbReference type="AlphaFoldDB" id="A0A1J7I441"/>
<name>A0A1J7I441_9PEZI</name>
<protein>
    <submittedName>
        <fullName evidence="2">Uncharacterized protein</fullName>
    </submittedName>
</protein>
<gene>
    <name evidence="2" type="ORF">CONLIGDRAFT_278429</name>
</gene>
<reference evidence="2 3" key="1">
    <citation type="submission" date="2016-10" db="EMBL/GenBank/DDBJ databases">
        <title>Draft genome sequence of Coniochaeta ligniaria NRRL30616, a lignocellulolytic fungus for bioabatement of inhibitors in plant biomass hydrolysates.</title>
        <authorList>
            <consortium name="DOE Joint Genome Institute"/>
            <person name="Jimenez D.J."/>
            <person name="Hector R.E."/>
            <person name="Riley R."/>
            <person name="Sun H."/>
            <person name="Grigoriev I.V."/>
            <person name="Van Elsas J.D."/>
            <person name="Nichols N.N."/>
        </authorList>
    </citation>
    <scope>NUCLEOTIDE SEQUENCE [LARGE SCALE GENOMIC DNA]</scope>
    <source>
        <strain evidence="2 3">NRRL 30616</strain>
    </source>
</reference>
<organism evidence="2 3">
    <name type="scientific">Coniochaeta ligniaria NRRL 30616</name>
    <dbReference type="NCBI Taxonomy" id="1408157"/>
    <lineage>
        <taxon>Eukaryota</taxon>
        <taxon>Fungi</taxon>
        <taxon>Dikarya</taxon>
        <taxon>Ascomycota</taxon>
        <taxon>Pezizomycotina</taxon>
        <taxon>Sordariomycetes</taxon>
        <taxon>Sordariomycetidae</taxon>
        <taxon>Coniochaetales</taxon>
        <taxon>Coniochaetaceae</taxon>
        <taxon>Coniochaeta</taxon>
    </lineage>
</organism>
<evidence type="ECO:0000256" key="1">
    <source>
        <dbReference type="SAM" id="MobiDB-lite"/>
    </source>
</evidence>
<dbReference type="InParanoid" id="A0A1J7I441"/>
<sequence length="189" mass="21982">MTLSMELMTLSMKLMTLPINANDQILLSGRQVYAWKALPQRPDLHRQPYPLAVEHLQQKQWYTRKMDILDDGDTWYGMMTQIYSQMDFDIRWYLAAPRSENSLPATAESIRSILGPAVMNHKRHRRHHHDHDLDGGRDRDRDTLEAVATETAGRSDLLHPSDLKTRQQHSHITMQLPYCRGLIQRAIAT</sequence>
<keyword evidence="3" id="KW-1185">Reference proteome</keyword>
<dbReference type="Proteomes" id="UP000182658">
    <property type="component" value="Unassembled WGS sequence"/>
</dbReference>
<feature type="region of interest" description="Disordered" evidence="1">
    <location>
        <begin position="121"/>
        <end position="140"/>
    </location>
</feature>
<feature type="compositionally biased region" description="Basic and acidic residues" evidence="1">
    <location>
        <begin position="130"/>
        <end position="140"/>
    </location>
</feature>
<proteinExistence type="predicted"/>
<dbReference type="EMBL" id="KV875123">
    <property type="protein sequence ID" value="OIW22294.1"/>
    <property type="molecule type" value="Genomic_DNA"/>
</dbReference>